<evidence type="ECO:0000313" key="1">
    <source>
        <dbReference type="EMBL" id="TPG10037.1"/>
    </source>
</evidence>
<dbReference type="RefSeq" id="WP_140872460.1">
    <property type="nucleotide sequence ID" value="NZ_RCZK01000012.1"/>
</dbReference>
<reference evidence="1 2" key="1">
    <citation type="journal article" date="2019" name="Environ. Microbiol.">
        <title>Species interactions and distinct microbial communities in high Arctic permafrost affected cryosols are associated with the CH4 and CO2 gas fluxes.</title>
        <authorList>
            <person name="Altshuler I."/>
            <person name="Hamel J."/>
            <person name="Turney S."/>
            <person name="Magnuson E."/>
            <person name="Levesque R."/>
            <person name="Greer C."/>
            <person name="Whyte L.G."/>
        </authorList>
    </citation>
    <scope>NUCLEOTIDE SEQUENCE [LARGE SCALE GENOMIC DNA]</scope>
    <source>
        <strain evidence="1 2">S5.1</strain>
    </source>
</reference>
<gene>
    <name evidence="1" type="ORF">EAH84_13105</name>
</gene>
<proteinExistence type="predicted"/>
<comment type="caution">
    <text evidence="1">The sequence shown here is derived from an EMBL/GenBank/DDBJ whole genome shotgun (WGS) entry which is preliminary data.</text>
</comment>
<dbReference type="Proteomes" id="UP000318413">
    <property type="component" value="Unassembled WGS sequence"/>
</dbReference>
<evidence type="ECO:0000313" key="2">
    <source>
        <dbReference type="Proteomes" id="UP000318413"/>
    </source>
</evidence>
<name>A0A502CA33_9SPHN</name>
<organism evidence="1 2">
    <name type="scientific">Sphingomonas oligophenolica</name>
    <dbReference type="NCBI Taxonomy" id="301154"/>
    <lineage>
        <taxon>Bacteria</taxon>
        <taxon>Pseudomonadati</taxon>
        <taxon>Pseudomonadota</taxon>
        <taxon>Alphaproteobacteria</taxon>
        <taxon>Sphingomonadales</taxon>
        <taxon>Sphingomonadaceae</taxon>
        <taxon>Sphingomonas</taxon>
    </lineage>
</organism>
<dbReference type="AlphaFoldDB" id="A0A502CA33"/>
<accession>A0A502CA33</accession>
<protein>
    <submittedName>
        <fullName evidence="1">Uncharacterized protein</fullName>
    </submittedName>
</protein>
<keyword evidence="2" id="KW-1185">Reference proteome</keyword>
<sequence length="61" mass="6463">MARSNSSPPIAVFGEFDSTELADAAGRGAEATTRAAATLGRLREVFHGADQIDLLSRIAFR</sequence>
<dbReference type="EMBL" id="RCZK01000012">
    <property type="protein sequence ID" value="TPG10037.1"/>
    <property type="molecule type" value="Genomic_DNA"/>
</dbReference>